<gene>
    <name evidence="1" type="ORF">NRB56_19050</name>
</gene>
<comment type="caution">
    <text evidence="1">The sequence shown here is derived from an EMBL/GenBank/DDBJ whole genome shotgun (WGS) entry which is preliminary data.</text>
</comment>
<organism evidence="1 2">
    <name type="scientific">Nocardia aurantia</name>
    <dbReference type="NCBI Taxonomy" id="2585199"/>
    <lineage>
        <taxon>Bacteria</taxon>
        <taxon>Bacillati</taxon>
        <taxon>Actinomycetota</taxon>
        <taxon>Actinomycetes</taxon>
        <taxon>Mycobacteriales</taxon>
        <taxon>Nocardiaceae</taxon>
        <taxon>Nocardia</taxon>
    </lineage>
</organism>
<dbReference type="EMBL" id="WEGI01000004">
    <property type="protein sequence ID" value="MQY26341.1"/>
    <property type="molecule type" value="Genomic_DNA"/>
</dbReference>
<proteinExistence type="predicted"/>
<evidence type="ECO:0000313" key="1">
    <source>
        <dbReference type="EMBL" id="MQY26341.1"/>
    </source>
</evidence>
<dbReference type="Proteomes" id="UP000431401">
    <property type="component" value="Unassembled WGS sequence"/>
</dbReference>
<sequence>MTVDGTTRPVRDRVRVLADTVLYEGYLLYPYRADTQKNRSRWQFGVLGPAEAAAAGLGEDTHLSAQFPVDGGDAATVVLTVRFLQRQRRTVCTVDGVPVPEIRSGDRTWFGWDEAVEQELRFGPMPVRDGTFLLRVAGGSDMEELPGDTGRVMRVRQPLEGALEVSVEPVAGLRRLTVTVRNTGAPAADRDDAAGRSFLGAHVVAELTGAQFVSLLEPPESAAGVVAGCTQHRCFPVLAGPVGDHSQLLISPIILYDHPEVAEQSEIPLFDCTEIDEILALRVMTLTDAEKQQARATDPRGAEIIDRCDAMTPEQLQRLHGVLRDPGPADEAPWWDPVADEAVCPETDSVTIDGVPVRNGSRVRLRPNRRADAHDLFYAGRTARVVTVHHDVDGNVHVAVVVEDDPAADLHEWYGRYLYFAPGEIEPLDGSTD</sequence>
<name>A0A7K0DL17_9NOCA</name>
<protein>
    <submittedName>
        <fullName evidence="1">Uncharacterized protein</fullName>
    </submittedName>
</protein>
<dbReference type="RefSeq" id="WP_319942771.1">
    <property type="nucleotide sequence ID" value="NZ_WEGI01000004.1"/>
</dbReference>
<reference evidence="1 2" key="1">
    <citation type="submission" date="2019-10" db="EMBL/GenBank/DDBJ databases">
        <title>Nocardia macrotermitis sp. nov. and Nocardia aurantia sp. nov., isolated from the gut of fungus growing-termite Macrotermes natalensis.</title>
        <authorList>
            <person name="Benndorf R."/>
            <person name="Schwitalla J."/>
            <person name="Martin K."/>
            <person name="De Beer W."/>
            <person name="Kaster A.-K."/>
            <person name="Vollmers J."/>
            <person name="Poulsen M."/>
            <person name="Beemelmanns C."/>
        </authorList>
    </citation>
    <scope>NUCLEOTIDE SEQUENCE [LARGE SCALE GENOMIC DNA]</scope>
    <source>
        <strain evidence="1 2">RB56</strain>
    </source>
</reference>
<evidence type="ECO:0000313" key="2">
    <source>
        <dbReference type="Proteomes" id="UP000431401"/>
    </source>
</evidence>
<keyword evidence="2" id="KW-1185">Reference proteome</keyword>
<dbReference type="AlphaFoldDB" id="A0A7K0DL17"/>
<accession>A0A7K0DL17</accession>